<name>A0A2P7ZE48_9PEZI</name>
<dbReference type="PANTHER" id="PTHR24305">
    <property type="entry name" value="CYTOCHROME P450"/>
    <property type="match status" value="1"/>
</dbReference>
<keyword evidence="3" id="KW-0349">Heme</keyword>
<comment type="caution">
    <text evidence="9">The sequence shown here is derived from an EMBL/GenBank/DDBJ whole genome shotgun (WGS) entry which is preliminary data.</text>
</comment>
<dbReference type="GO" id="GO:0005506">
    <property type="term" value="F:iron ion binding"/>
    <property type="evidence" value="ECO:0007669"/>
    <property type="project" value="InterPro"/>
</dbReference>
<evidence type="ECO:0000256" key="8">
    <source>
        <dbReference type="SAM" id="Phobius"/>
    </source>
</evidence>
<dbReference type="OrthoDB" id="3934656at2759"/>
<organism evidence="9 10">
    <name type="scientific">Elsinoe australis</name>
    <dbReference type="NCBI Taxonomy" id="40998"/>
    <lineage>
        <taxon>Eukaryota</taxon>
        <taxon>Fungi</taxon>
        <taxon>Dikarya</taxon>
        <taxon>Ascomycota</taxon>
        <taxon>Pezizomycotina</taxon>
        <taxon>Dothideomycetes</taxon>
        <taxon>Dothideomycetidae</taxon>
        <taxon>Myriangiales</taxon>
        <taxon>Elsinoaceae</taxon>
        <taxon>Elsinoe</taxon>
    </lineage>
</organism>
<keyword evidence="7" id="KW-0503">Monooxygenase</keyword>
<keyword evidence="8" id="KW-1133">Transmembrane helix</keyword>
<evidence type="ECO:0000256" key="1">
    <source>
        <dbReference type="ARBA" id="ARBA00001971"/>
    </source>
</evidence>
<keyword evidence="10" id="KW-1185">Reference proteome</keyword>
<dbReference type="InterPro" id="IPR050121">
    <property type="entry name" value="Cytochrome_P450_monoxygenase"/>
</dbReference>
<evidence type="ECO:0000256" key="2">
    <source>
        <dbReference type="ARBA" id="ARBA00010617"/>
    </source>
</evidence>
<dbReference type="InterPro" id="IPR001128">
    <property type="entry name" value="Cyt_P450"/>
</dbReference>
<dbReference type="InterPro" id="IPR036396">
    <property type="entry name" value="Cyt_P450_sf"/>
</dbReference>
<dbReference type="EMBL" id="NHZQ01000236">
    <property type="protein sequence ID" value="PSK46482.1"/>
    <property type="molecule type" value="Genomic_DNA"/>
</dbReference>
<evidence type="ECO:0000256" key="7">
    <source>
        <dbReference type="ARBA" id="ARBA00023033"/>
    </source>
</evidence>
<keyword evidence="6" id="KW-0408">Iron</keyword>
<keyword evidence="8" id="KW-0472">Membrane</keyword>
<comment type="similarity">
    <text evidence="2">Belongs to the cytochrome P450 family.</text>
</comment>
<protein>
    <submittedName>
        <fullName evidence="9">Isotrichodermin C-15 hydroxylase</fullName>
    </submittedName>
</protein>
<evidence type="ECO:0000256" key="4">
    <source>
        <dbReference type="ARBA" id="ARBA00022723"/>
    </source>
</evidence>
<evidence type="ECO:0000256" key="3">
    <source>
        <dbReference type="ARBA" id="ARBA00022617"/>
    </source>
</evidence>
<dbReference type="GO" id="GO:0016705">
    <property type="term" value="F:oxidoreductase activity, acting on paired donors, with incorporation or reduction of molecular oxygen"/>
    <property type="evidence" value="ECO:0007669"/>
    <property type="project" value="InterPro"/>
</dbReference>
<evidence type="ECO:0000256" key="6">
    <source>
        <dbReference type="ARBA" id="ARBA00023004"/>
    </source>
</evidence>
<accession>A0A2P7ZE48</accession>
<dbReference type="Pfam" id="PF00067">
    <property type="entry name" value="p450"/>
    <property type="match status" value="1"/>
</dbReference>
<dbReference type="SUPFAM" id="SSF48264">
    <property type="entry name" value="Cytochrome P450"/>
    <property type="match status" value="1"/>
</dbReference>
<dbReference type="AlphaFoldDB" id="A0A2P7ZE48"/>
<dbReference type="PRINTS" id="PR00385">
    <property type="entry name" value="P450"/>
</dbReference>
<keyword evidence="5" id="KW-0560">Oxidoreductase</keyword>
<dbReference type="GO" id="GO:0020037">
    <property type="term" value="F:heme binding"/>
    <property type="evidence" value="ECO:0007669"/>
    <property type="project" value="InterPro"/>
</dbReference>
<dbReference type="STRING" id="40998.A0A2P7ZE48"/>
<evidence type="ECO:0000313" key="10">
    <source>
        <dbReference type="Proteomes" id="UP000243723"/>
    </source>
</evidence>
<dbReference type="PANTHER" id="PTHR24305:SF77">
    <property type="entry name" value="CYTOCHROME P450 MONOOXYGENASE"/>
    <property type="match status" value="1"/>
</dbReference>
<keyword evidence="4" id="KW-0479">Metal-binding</keyword>
<evidence type="ECO:0000313" key="9">
    <source>
        <dbReference type="EMBL" id="PSK46482.1"/>
    </source>
</evidence>
<feature type="transmembrane region" description="Helical" evidence="8">
    <location>
        <begin position="15"/>
        <end position="39"/>
    </location>
</feature>
<proteinExistence type="inferred from homology"/>
<comment type="cofactor">
    <cofactor evidence="1">
        <name>heme</name>
        <dbReference type="ChEBI" id="CHEBI:30413"/>
    </cofactor>
</comment>
<gene>
    <name evidence="9" type="ORF">B9Z65_5450</name>
</gene>
<dbReference type="GO" id="GO:0004497">
    <property type="term" value="F:monooxygenase activity"/>
    <property type="evidence" value="ECO:0007669"/>
    <property type="project" value="UniProtKB-KW"/>
</dbReference>
<keyword evidence="8" id="KW-0812">Transmembrane</keyword>
<dbReference type="Gene3D" id="1.10.630.10">
    <property type="entry name" value="Cytochrome P450"/>
    <property type="match status" value="1"/>
</dbReference>
<sequence>MAYPVSALLTLLLDHLVFCAVAIFLSWYVITALLAWYPLRHIPGPFIAKFSYLWLACNTYSGKQYLVLRDLHDRYDAPLVRLGPTLVTTNDPDMLRRISGTKSPYVRDQWYTTGRFNPHEDNLISRMDTEDHAKAKAKVVPAYSGRESPAMETGIDDQVKTFINLLRTKYALSTTAAATNNDKTPLLDLGDASNYFTMDVITKLGFGKEFGYLRDGTDHYSVLSIIRTLWPFLSTSADVPWIRRVLFCPPFLTLLGPKETDKQGFGALMKIANTHVSHRLSTPPEKRPQDDMLASFIRHSLTPAECASESLLMLVAGAESSANAIRAVLVHAITCPRVYMRLKAVIREHVAASALGKLGEEGARPITLAQAQKISYLRAVVYEGLRMRPPVLGLMSKVTPAEGDEVVPRMAGQGKSGGEVKGIRLPGGTSVAMNLSGLLRRRDVFGADAGLYRPERFEELQREERERMERDVELVFGYGRWGCVGKTVAFMEIFKVVWEVMKNFDLQLVDPLRPCEQLSYGVFLETGLMLRVTEDRELGARSSEEKSK</sequence>
<evidence type="ECO:0000256" key="5">
    <source>
        <dbReference type="ARBA" id="ARBA00023002"/>
    </source>
</evidence>
<reference evidence="9 10" key="1">
    <citation type="submission" date="2017-05" db="EMBL/GenBank/DDBJ databases">
        <title>Draft genome sequence of Elsinoe australis.</title>
        <authorList>
            <person name="Cheng Q."/>
        </authorList>
    </citation>
    <scope>NUCLEOTIDE SEQUENCE [LARGE SCALE GENOMIC DNA]</scope>
    <source>
        <strain evidence="9 10">NL1</strain>
    </source>
</reference>
<dbReference type="Proteomes" id="UP000243723">
    <property type="component" value="Unassembled WGS sequence"/>
</dbReference>